<reference evidence="6" key="2">
    <citation type="submission" date="2025-09" db="UniProtKB">
        <authorList>
            <consortium name="Ensembl"/>
        </authorList>
    </citation>
    <scope>IDENTIFICATION</scope>
</reference>
<feature type="region of interest" description="Disordered" evidence="4">
    <location>
        <begin position="1108"/>
        <end position="1141"/>
    </location>
</feature>
<feature type="region of interest" description="Disordered" evidence="4">
    <location>
        <begin position="1"/>
        <end position="37"/>
    </location>
</feature>
<evidence type="ECO:0000259" key="5">
    <source>
        <dbReference type="Pfam" id="PF15914"/>
    </source>
</evidence>
<feature type="compositionally biased region" description="Low complexity" evidence="4">
    <location>
        <begin position="1268"/>
        <end position="1284"/>
    </location>
</feature>
<evidence type="ECO:0000256" key="1">
    <source>
        <dbReference type="ARBA" id="ARBA00009689"/>
    </source>
</evidence>
<sequence length="1370" mass="151668">MSPADAKRGAKRRKNKRGGGLSSTGGPGPSGGGGAGGLGKAGACWAPGSGGGPRCGGTPFTFGLGQRAPYTTGEHCLLCRSERKDTSLSESGIKNSSKTALSTSPKANNMLHLPLWVCPDCRRTVEKEERHATIDQDFLLHMPLGNSGSQPESVGGGRITVGAQTVPAADLSNSSPSDIACNCEACNERRENSAEPEREPQQLQNFWSEVRYMVRCIYRQAGTPLADDQDQSLVPDKEGMKDLVDRLCERDPYQLYQRLEQQAREYVLEMKVRLLRHLSLGSKVASTLAIQGPPQAHQFISLLLEEYSALCQAACTISAFLVTLENEHLKKFQVTWELHNKHLFENLVFSEPLLQNSLPTLVSQLRLGTTHDSCSEDMYSTLLQRYHQLEQEMGQVAEAWLECQKRIDDYVDEQVSIIRLRGGMFSYIFLNVWFAVSVNSSFPLSGSDDEDVAPLSAKFADIYPLNNYDDAEVVANMNGIHSELNGGGENMALKDESPQVSSTSSSSSEADDEEADGESSGEPPGSQKEEMSLGKRTLRKDEAKMDSPPPSYPSQQADQGPNACECHVCKQEASGLTASALATGRLPAGHQFMNPEKPAHPALHLYPHIHGHIPLHTIPHLPRPLIHPTLYTASPFTHNKALPPAPVQNHTNKHQVFNASLQDHIYPSCFGSTPDWNSSKFISLWGSEMMNDKNWNPATFLPDTIPGSDILAPALSEIRPEALPTTSSNEATAVTDSKEKKNAAKKKCLYNFQDAFMEANKVVMATSSATSSVSCTATTVQSSSNQFKVSSKRPSSIGEVFHNINKEDHRHSAPVAPRNSPTSLASLPSLSPAALSPASTPHLPNLAAPSFPKTAATAPGFVDPHSGLCPTTVAPPTSTTDSSVSAPPSVCSDPDCEGHRCENSNTYDHQQYDGEESQDEDSCSEHSSSTSTSTNQKEGKYCDCCYCEFFGHGGPPAAPTSRNYAEMREKLRLRLTKRKEEQPKKPDQISERESVVDHRKVEDLLQFINSSETKPVSSSRAAKRARHKQRKLEEKARLEAEAREREHHQLLEEQRRREEEEEERLKQELQRLQELQQLRAVKKKKKERTGKDCQKVDMLTQNCQAVKESVPDTPEDIQNGTLEQSEKTENSSSSLSRHVNHTEQRLISETGCELSNPVNTRDSKLLYQKEGNIKQHEPLSFLLDIMHQHKEGNSKQKLKQINKPCTEQVKKPVESPKAAEIQTKTRNQIESKAKAAELPALAEPKKEEKKLNSNNKKQLNHVKEEKTTVTSESPSPSEQQQNNKLILADSPQPKGKNKKSKKKKGDKVNNSIDDVFLPKDIDLDSVEMDETEREVEYFKRFCLDSARQTRQRLSINWSNFSLKKTTFAAH</sequence>
<feature type="compositionally biased region" description="Basic residues" evidence="4">
    <location>
        <begin position="1295"/>
        <end position="1305"/>
    </location>
</feature>
<feature type="region of interest" description="Disordered" evidence="4">
    <location>
        <begin position="805"/>
        <end position="841"/>
    </location>
</feature>
<reference evidence="6" key="1">
    <citation type="submission" date="2025-08" db="UniProtKB">
        <authorList>
            <consortium name="Ensembl"/>
        </authorList>
    </citation>
    <scope>IDENTIFICATION</scope>
</reference>
<feature type="region of interest" description="Disordered" evidence="4">
    <location>
        <begin position="486"/>
        <end position="562"/>
    </location>
</feature>
<evidence type="ECO:0000313" key="6">
    <source>
        <dbReference type="Ensembl" id="ENSACOP00000009912.1"/>
    </source>
</evidence>
<keyword evidence="3" id="KW-0175">Coiled coil</keyword>
<feature type="compositionally biased region" description="Gly residues" evidence="4">
    <location>
        <begin position="18"/>
        <end position="37"/>
    </location>
</feature>
<feature type="region of interest" description="Disordered" evidence="4">
    <location>
        <begin position="1192"/>
        <end position="1311"/>
    </location>
</feature>
<feature type="compositionally biased region" description="Basic and acidic residues" evidence="4">
    <location>
        <begin position="527"/>
        <end position="545"/>
    </location>
</feature>
<evidence type="ECO:0000256" key="2">
    <source>
        <dbReference type="ARBA" id="ARBA00022553"/>
    </source>
</evidence>
<feature type="compositionally biased region" description="Low complexity" evidence="4">
    <location>
        <begin position="498"/>
        <end position="508"/>
    </location>
</feature>
<feature type="domain" description="FAM193 C-terminal" evidence="5">
    <location>
        <begin position="1313"/>
        <end position="1369"/>
    </location>
</feature>
<keyword evidence="7" id="KW-1185">Reference proteome</keyword>
<feature type="compositionally biased region" description="Low complexity" evidence="4">
    <location>
        <begin position="820"/>
        <end position="841"/>
    </location>
</feature>
<evidence type="ECO:0000256" key="3">
    <source>
        <dbReference type="ARBA" id="ARBA00023054"/>
    </source>
</evidence>
<dbReference type="PANTHER" id="PTHR15109">
    <property type="entry name" value="AGAP004327-PA"/>
    <property type="match status" value="1"/>
</dbReference>
<dbReference type="PANTHER" id="PTHR15109:SF2">
    <property type="entry name" value="PROTEIN FAM193A"/>
    <property type="match status" value="1"/>
</dbReference>
<accession>A0A8B9FHE1</accession>
<dbReference type="Pfam" id="PF15914">
    <property type="entry name" value="FAM193_C"/>
    <property type="match status" value="1"/>
</dbReference>
<evidence type="ECO:0000256" key="4">
    <source>
        <dbReference type="SAM" id="MobiDB-lite"/>
    </source>
</evidence>
<feature type="compositionally biased region" description="Acidic residues" evidence="4">
    <location>
        <begin position="913"/>
        <end position="922"/>
    </location>
</feature>
<protein>
    <submittedName>
        <fullName evidence="6">Family with sequence similarity 193 member A</fullName>
    </submittedName>
</protein>
<dbReference type="InterPro" id="IPR031802">
    <property type="entry name" value="FAM193_C"/>
</dbReference>
<dbReference type="Proteomes" id="UP000694522">
    <property type="component" value="Unplaced"/>
</dbReference>
<dbReference type="Ensembl" id="ENSACOT00000010255.1">
    <property type="protein sequence ID" value="ENSACOP00000009912.1"/>
    <property type="gene ID" value="ENSACOG00000006711.1"/>
</dbReference>
<name>A0A8B9FHE1_9PSIT</name>
<feature type="region of interest" description="Disordered" evidence="4">
    <location>
        <begin position="1040"/>
        <end position="1059"/>
    </location>
</feature>
<feature type="region of interest" description="Disordered" evidence="4">
    <location>
        <begin position="872"/>
        <end position="891"/>
    </location>
</feature>
<feature type="compositionally biased region" description="Polar residues" evidence="4">
    <location>
        <begin position="874"/>
        <end position="886"/>
    </location>
</feature>
<dbReference type="InterPro" id="IPR029717">
    <property type="entry name" value="FAM193"/>
</dbReference>
<feature type="region of interest" description="Disordered" evidence="4">
    <location>
        <begin position="975"/>
        <end position="995"/>
    </location>
</feature>
<keyword evidence="2" id="KW-0597">Phosphoprotein</keyword>
<feature type="region of interest" description="Disordered" evidence="4">
    <location>
        <begin position="1011"/>
        <end position="1034"/>
    </location>
</feature>
<feature type="compositionally biased region" description="Low complexity" evidence="4">
    <location>
        <begin position="925"/>
        <end position="934"/>
    </location>
</feature>
<organism evidence="6 7">
    <name type="scientific">Amazona collaria</name>
    <name type="common">yellow-billed parrot</name>
    <dbReference type="NCBI Taxonomy" id="241587"/>
    <lineage>
        <taxon>Eukaryota</taxon>
        <taxon>Metazoa</taxon>
        <taxon>Chordata</taxon>
        <taxon>Craniata</taxon>
        <taxon>Vertebrata</taxon>
        <taxon>Euteleostomi</taxon>
        <taxon>Archelosauria</taxon>
        <taxon>Archosauria</taxon>
        <taxon>Dinosauria</taxon>
        <taxon>Saurischia</taxon>
        <taxon>Theropoda</taxon>
        <taxon>Coelurosauria</taxon>
        <taxon>Aves</taxon>
        <taxon>Neognathae</taxon>
        <taxon>Neoaves</taxon>
        <taxon>Telluraves</taxon>
        <taxon>Australaves</taxon>
        <taxon>Psittaciformes</taxon>
        <taxon>Psittacidae</taxon>
        <taxon>Amazona</taxon>
    </lineage>
</organism>
<proteinExistence type="inferred from homology"/>
<feature type="compositionally biased region" description="Acidic residues" evidence="4">
    <location>
        <begin position="509"/>
        <end position="519"/>
    </location>
</feature>
<evidence type="ECO:0000313" key="7">
    <source>
        <dbReference type="Proteomes" id="UP000694522"/>
    </source>
</evidence>
<feature type="region of interest" description="Disordered" evidence="4">
    <location>
        <begin position="902"/>
        <end position="938"/>
    </location>
</feature>
<comment type="similarity">
    <text evidence="1">Belongs to the FAM193 family.</text>
</comment>
<feature type="compositionally biased region" description="Basic residues" evidence="4">
    <location>
        <begin position="1021"/>
        <end position="1030"/>
    </location>
</feature>